<sequence length="86" mass="9035">MAGTQSVLHEGLEIRFVALDADAALGKEGVVIFQSTLCDDQNFFVFADVEGRKKSGDTCSDDKDIIVVHGSSPRPMPASAPAAAVL</sequence>
<evidence type="ECO:0000313" key="1">
    <source>
        <dbReference type="EMBL" id="MPM41136.1"/>
    </source>
</evidence>
<gene>
    <name evidence="1" type="ORF">SDC9_87786</name>
</gene>
<accession>A0A644ZJT0</accession>
<proteinExistence type="predicted"/>
<reference evidence="1" key="1">
    <citation type="submission" date="2019-08" db="EMBL/GenBank/DDBJ databases">
        <authorList>
            <person name="Kucharzyk K."/>
            <person name="Murdoch R.W."/>
            <person name="Higgins S."/>
            <person name="Loffler F."/>
        </authorList>
    </citation>
    <scope>NUCLEOTIDE SEQUENCE</scope>
</reference>
<name>A0A644ZJT0_9ZZZZ</name>
<protein>
    <submittedName>
        <fullName evidence="1">Uncharacterized protein</fullName>
    </submittedName>
</protein>
<dbReference type="AlphaFoldDB" id="A0A644ZJT0"/>
<organism evidence="1">
    <name type="scientific">bioreactor metagenome</name>
    <dbReference type="NCBI Taxonomy" id="1076179"/>
    <lineage>
        <taxon>unclassified sequences</taxon>
        <taxon>metagenomes</taxon>
        <taxon>ecological metagenomes</taxon>
    </lineage>
</organism>
<comment type="caution">
    <text evidence="1">The sequence shown here is derived from an EMBL/GenBank/DDBJ whole genome shotgun (WGS) entry which is preliminary data.</text>
</comment>
<dbReference type="EMBL" id="VSSQ01009258">
    <property type="protein sequence ID" value="MPM41136.1"/>
    <property type="molecule type" value="Genomic_DNA"/>
</dbReference>